<dbReference type="Pfam" id="PF13648">
    <property type="entry name" value="Lipocalin_4"/>
    <property type="match status" value="1"/>
</dbReference>
<organism evidence="2 3">
    <name type="scientific">Mucilaginibacter auburnensis</name>
    <dbReference type="NCBI Taxonomy" id="1457233"/>
    <lineage>
        <taxon>Bacteria</taxon>
        <taxon>Pseudomonadati</taxon>
        <taxon>Bacteroidota</taxon>
        <taxon>Sphingobacteriia</taxon>
        <taxon>Sphingobacteriales</taxon>
        <taxon>Sphingobacteriaceae</taxon>
        <taxon>Mucilaginibacter</taxon>
    </lineage>
</organism>
<proteinExistence type="predicted"/>
<dbReference type="OrthoDB" id="796939at2"/>
<dbReference type="InterPro" id="IPR024311">
    <property type="entry name" value="Lipocalin-like"/>
</dbReference>
<dbReference type="Proteomes" id="UP000242687">
    <property type="component" value="Unassembled WGS sequence"/>
</dbReference>
<dbReference type="AlphaFoldDB" id="A0A2H9VS39"/>
<sequence length="141" mass="15985">MKKTLIAFLIAATALVGCKKDKSEATADKLIGKWMATTEVETEYENGKITHKDDPFSYSADEWVVEFTGTQIKQYEFGKAIEEPYSYSVSGDKIIYTEDNKPKTIIIKTQTDTNLVLSYEETETLNGITYKEVNEVTFVKK</sequence>
<gene>
    <name evidence="2" type="ORF">CLV57_0621</name>
</gene>
<protein>
    <recommendedName>
        <fullName evidence="1">Lipocalin-like domain-containing protein</fullName>
    </recommendedName>
</protein>
<accession>A0A2H9VS39</accession>
<dbReference type="EMBL" id="PGFJ01000001">
    <property type="protein sequence ID" value="PJJ83635.1"/>
    <property type="molecule type" value="Genomic_DNA"/>
</dbReference>
<name>A0A2H9VS39_9SPHI</name>
<dbReference type="PROSITE" id="PS51257">
    <property type="entry name" value="PROKAR_LIPOPROTEIN"/>
    <property type="match status" value="1"/>
</dbReference>
<evidence type="ECO:0000259" key="1">
    <source>
        <dbReference type="Pfam" id="PF13648"/>
    </source>
</evidence>
<reference evidence="2 3" key="1">
    <citation type="submission" date="2017-11" db="EMBL/GenBank/DDBJ databases">
        <title>Genomic Encyclopedia of Archaeal and Bacterial Type Strains, Phase II (KMG-II): From Individual Species to Whole Genera.</title>
        <authorList>
            <person name="Goeker M."/>
        </authorList>
    </citation>
    <scope>NUCLEOTIDE SEQUENCE [LARGE SCALE GENOMIC DNA]</scope>
    <source>
        <strain evidence="2 3">DSM 28175</strain>
    </source>
</reference>
<evidence type="ECO:0000313" key="3">
    <source>
        <dbReference type="Proteomes" id="UP000242687"/>
    </source>
</evidence>
<evidence type="ECO:0000313" key="2">
    <source>
        <dbReference type="EMBL" id="PJJ83635.1"/>
    </source>
</evidence>
<keyword evidence="3" id="KW-1185">Reference proteome</keyword>
<feature type="domain" description="Lipocalin-like" evidence="1">
    <location>
        <begin position="30"/>
        <end position="117"/>
    </location>
</feature>
<comment type="caution">
    <text evidence="2">The sequence shown here is derived from an EMBL/GenBank/DDBJ whole genome shotgun (WGS) entry which is preliminary data.</text>
</comment>
<dbReference type="RefSeq" id="WP_100339882.1">
    <property type="nucleotide sequence ID" value="NZ_PGFJ01000001.1"/>
</dbReference>